<keyword evidence="6 7" id="KW-0472">Membrane</keyword>
<evidence type="ECO:0000256" key="3">
    <source>
        <dbReference type="ARBA" id="ARBA00022475"/>
    </source>
</evidence>
<dbReference type="CDD" id="cd17329">
    <property type="entry name" value="MFS_MdtH_MDR_like"/>
    <property type="match status" value="1"/>
</dbReference>
<protein>
    <submittedName>
        <fullName evidence="9">Dipeptide/tripeptide permease</fullName>
    </submittedName>
</protein>
<evidence type="ECO:0000256" key="7">
    <source>
        <dbReference type="SAM" id="Phobius"/>
    </source>
</evidence>
<dbReference type="InterPro" id="IPR005829">
    <property type="entry name" value="Sugar_transporter_CS"/>
</dbReference>
<dbReference type="PANTHER" id="PTHR23517:SF3">
    <property type="entry name" value="INTEGRAL MEMBRANE TRANSPORT PROTEIN"/>
    <property type="match status" value="1"/>
</dbReference>
<dbReference type="InterPro" id="IPR011701">
    <property type="entry name" value="MFS"/>
</dbReference>
<dbReference type="InterPro" id="IPR050171">
    <property type="entry name" value="MFS_Transporters"/>
</dbReference>
<dbReference type="Gene3D" id="1.20.1250.20">
    <property type="entry name" value="MFS general substrate transporter like domains"/>
    <property type="match status" value="1"/>
</dbReference>
<dbReference type="PROSITE" id="PS00216">
    <property type="entry name" value="SUGAR_TRANSPORT_1"/>
    <property type="match status" value="1"/>
</dbReference>
<feature type="domain" description="Major facilitator superfamily (MFS) profile" evidence="8">
    <location>
        <begin position="1"/>
        <end position="418"/>
    </location>
</feature>
<evidence type="ECO:0000256" key="4">
    <source>
        <dbReference type="ARBA" id="ARBA00022692"/>
    </source>
</evidence>
<reference evidence="9 10" key="1">
    <citation type="submission" date="2017-05" db="EMBL/GenBank/DDBJ databases">
        <authorList>
            <person name="Varghese N."/>
            <person name="Submissions S."/>
        </authorList>
    </citation>
    <scope>NUCLEOTIDE SEQUENCE [LARGE SCALE GENOMIC DNA]</scope>
    <source>
        <strain evidence="9 10">DSM 45474</strain>
    </source>
</reference>
<dbReference type="PROSITE" id="PS50850">
    <property type="entry name" value="MFS"/>
    <property type="match status" value="1"/>
</dbReference>
<feature type="transmembrane region" description="Helical" evidence="7">
    <location>
        <begin position="392"/>
        <end position="413"/>
    </location>
</feature>
<dbReference type="AlphaFoldDB" id="A0A521C1W9"/>
<dbReference type="SUPFAM" id="SSF103473">
    <property type="entry name" value="MFS general substrate transporter"/>
    <property type="match status" value="1"/>
</dbReference>
<organism evidence="9 10">
    <name type="scientific">Melghirimyces algeriensis</name>
    <dbReference type="NCBI Taxonomy" id="910412"/>
    <lineage>
        <taxon>Bacteria</taxon>
        <taxon>Bacillati</taxon>
        <taxon>Bacillota</taxon>
        <taxon>Bacilli</taxon>
        <taxon>Bacillales</taxon>
        <taxon>Thermoactinomycetaceae</taxon>
        <taxon>Melghirimyces</taxon>
    </lineage>
</organism>
<proteinExistence type="predicted"/>
<gene>
    <name evidence="9" type="ORF">SAMN06264849_10382</name>
</gene>
<feature type="transmembrane region" description="Helical" evidence="7">
    <location>
        <begin position="365"/>
        <end position="386"/>
    </location>
</feature>
<feature type="transmembrane region" description="Helical" evidence="7">
    <location>
        <begin position="227"/>
        <end position="252"/>
    </location>
</feature>
<evidence type="ECO:0000256" key="2">
    <source>
        <dbReference type="ARBA" id="ARBA00022448"/>
    </source>
</evidence>
<keyword evidence="4 7" id="KW-0812">Transmembrane</keyword>
<feature type="transmembrane region" description="Helical" evidence="7">
    <location>
        <begin position="99"/>
        <end position="118"/>
    </location>
</feature>
<evidence type="ECO:0000313" key="10">
    <source>
        <dbReference type="Proteomes" id="UP000315636"/>
    </source>
</evidence>
<dbReference type="OrthoDB" id="9793283at2"/>
<dbReference type="PANTHER" id="PTHR23517">
    <property type="entry name" value="RESISTANCE PROTEIN MDTM, PUTATIVE-RELATED-RELATED"/>
    <property type="match status" value="1"/>
</dbReference>
<feature type="transmembrane region" description="Helical" evidence="7">
    <location>
        <begin position="307"/>
        <end position="323"/>
    </location>
</feature>
<keyword evidence="3" id="KW-1003">Cell membrane</keyword>
<feature type="transmembrane region" description="Helical" evidence="7">
    <location>
        <begin position="139"/>
        <end position="161"/>
    </location>
</feature>
<keyword evidence="2" id="KW-0813">Transport</keyword>
<evidence type="ECO:0000256" key="6">
    <source>
        <dbReference type="ARBA" id="ARBA00023136"/>
    </source>
</evidence>
<dbReference type="InterPro" id="IPR036259">
    <property type="entry name" value="MFS_trans_sf"/>
</dbReference>
<dbReference type="GO" id="GO:0022857">
    <property type="term" value="F:transmembrane transporter activity"/>
    <property type="evidence" value="ECO:0007669"/>
    <property type="project" value="InterPro"/>
</dbReference>
<feature type="transmembrane region" description="Helical" evidence="7">
    <location>
        <begin position="329"/>
        <end position="353"/>
    </location>
</feature>
<keyword evidence="10" id="KW-1185">Reference proteome</keyword>
<evidence type="ECO:0000259" key="8">
    <source>
        <dbReference type="PROSITE" id="PS50850"/>
    </source>
</evidence>
<evidence type="ECO:0000256" key="5">
    <source>
        <dbReference type="ARBA" id="ARBA00022989"/>
    </source>
</evidence>
<comment type="subcellular location">
    <subcellularLocation>
        <location evidence="1">Cell membrane</location>
        <topology evidence="1">Multi-pass membrane protein</topology>
    </subcellularLocation>
</comment>
<evidence type="ECO:0000313" key="9">
    <source>
        <dbReference type="EMBL" id="SMO53384.1"/>
    </source>
</evidence>
<dbReference type="Proteomes" id="UP000315636">
    <property type="component" value="Unassembled WGS sequence"/>
</dbReference>
<evidence type="ECO:0000256" key="1">
    <source>
        <dbReference type="ARBA" id="ARBA00004651"/>
    </source>
</evidence>
<dbReference type="Pfam" id="PF07690">
    <property type="entry name" value="MFS_1"/>
    <property type="match status" value="2"/>
</dbReference>
<dbReference type="InterPro" id="IPR020846">
    <property type="entry name" value="MFS_dom"/>
</dbReference>
<feature type="transmembrane region" description="Helical" evidence="7">
    <location>
        <begin position="12"/>
        <end position="36"/>
    </location>
</feature>
<keyword evidence="5 7" id="KW-1133">Transmembrane helix</keyword>
<dbReference type="GO" id="GO:0005886">
    <property type="term" value="C:plasma membrane"/>
    <property type="evidence" value="ECO:0007669"/>
    <property type="project" value="UniProtKB-SubCell"/>
</dbReference>
<feature type="transmembrane region" description="Helical" evidence="7">
    <location>
        <begin position="74"/>
        <end position="93"/>
    </location>
</feature>
<dbReference type="EMBL" id="FXTI01000003">
    <property type="protein sequence ID" value="SMO53384.1"/>
    <property type="molecule type" value="Genomic_DNA"/>
</dbReference>
<sequence length="437" mass="48914">MRWKDWDLNLKVRLLGEGVFNILFWMFFPFMSIYFAHSFGKSWAGGLLILSQVFGVMANLVGGYCADRFGRKRMMVIAGVGESLAFFFFAFANSPWFESPILSFICFSILGVAGSLYWPASHAMVADLVEPKKRNEVFAVFYTAINIAVVIGPILGGLFFFQYRFALLLTATLVSAVLTMVIARYVRETAPRPEDASGFPEGKKLPWVQFLLAQLKDYRVILSDRNFMLFILAGILAAQTFMQLDLAIALYITEMVSVQTLFHLGDWVLSTGGEEFFGWLMAENGLLVALFTVWITRWVNRLKEGRVFITSSLFYGLSMLIIGSSTNVWMMILGIVVFTVGELLVVGLQEGFVSKLAPEHMRGQYFAVASLRFSIGKAIAPFAIPVSAWVGYGWTFAVLAGLALLSALTYYGLFRRLDHTREKPLSSSHPEAMDQSV</sequence>
<feature type="transmembrane region" description="Helical" evidence="7">
    <location>
        <begin position="276"/>
        <end position="295"/>
    </location>
</feature>
<accession>A0A521C1W9</accession>
<feature type="transmembrane region" description="Helical" evidence="7">
    <location>
        <begin position="167"/>
        <end position="186"/>
    </location>
</feature>
<dbReference type="RefSeq" id="WP_142504849.1">
    <property type="nucleotide sequence ID" value="NZ_FXTI01000003.1"/>
</dbReference>
<feature type="transmembrane region" description="Helical" evidence="7">
    <location>
        <begin position="42"/>
        <end position="62"/>
    </location>
</feature>
<name>A0A521C1W9_9BACL</name>